<accession>A0ACC4BZB0</accession>
<reference evidence="1 2" key="1">
    <citation type="journal article" date="2024" name="Plant Biotechnol. J.">
        <title>Genome and CRISPR/Cas9 system of a widespread forest tree (Populus alba) in the world.</title>
        <authorList>
            <person name="Liu Y.J."/>
            <person name="Jiang P.F."/>
            <person name="Han X.M."/>
            <person name="Li X.Y."/>
            <person name="Wang H.M."/>
            <person name="Wang Y.J."/>
            <person name="Wang X.X."/>
            <person name="Zeng Q.Y."/>
        </authorList>
    </citation>
    <scope>NUCLEOTIDE SEQUENCE [LARGE SCALE GENOMIC DNA]</scope>
    <source>
        <strain evidence="2">cv. PAL-ZL1</strain>
    </source>
</reference>
<gene>
    <name evidence="1" type="ORF">D5086_014863</name>
</gene>
<evidence type="ECO:0000313" key="1">
    <source>
        <dbReference type="EMBL" id="KAL3583802.1"/>
    </source>
</evidence>
<comment type="caution">
    <text evidence="1">The sequence shown here is derived from an EMBL/GenBank/DDBJ whole genome shotgun (WGS) entry which is preliminary data.</text>
</comment>
<organism evidence="1 2">
    <name type="scientific">Populus alba</name>
    <name type="common">White poplar</name>
    <dbReference type="NCBI Taxonomy" id="43335"/>
    <lineage>
        <taxon>Eukaryota</taxon>
        <taxon>Viridiplantae</taxon>
        <taxon>Streptophyta</taxon>
        <taxon>Embryophyta</taxon>
        <taxon>Tracheophyta</taxon>
        <taxon>Spermatophyta</taxon>
        <taxon>Magnoliopsida</taxon>
        <taxon>eudicotyledons</taxon>
        <taxon>Gunneridae</taxon>
        <taxon>Pentapetalae</taxon>
        <taxon>rosids</taxon>
        <taxon>fabids</taxon>
        <taxon>Malpighiales</taxon>
        <taxon>Salicaceae</taxon>
        <taxon>Saliceae</taxon>
        <taxon>Populus</taxon>
    </lineage>
</organism>
<name>A0ACC4BZB0_POPAL</name>
<evidence type="ECO:0000313" key="2">
    <source>
        <dbReference type="Proteomes" id="UP000309997"/>
    </source>
</evidence>
<dbReference type="EMBL" id="RCHU02000007">
    <property type="protein sequence ID" value="KAL3583802.1"/>
    <property type="molecule type" value="Genomic_DNA"/>
</dbReference>
<sequence length="95" mass="10544">MDRLWKGNGEVEASKVGQGREKTLLAIAAELAAQDAVRCVELPCIFCLIGRDSGPHEESTPFQGRATHRFAHCIEVEVALLEPFACSETRCYYVF</sequence>
<dbReference type="Proteomes" id="UP000309997">
    <property type="component" value="Unassembled WGS sequence"/>
</dbReference>
<keyword evidence="2" id="KW-1185">Reference proteome</keyword>
<proteinExistence type="predicted"/>
<protein>
    <submittedName>
        <fullName evidence="1">Uncharacterized protein</fullName>
    </submittedName>
</protein>